<evidence type="ECO:0000256" key="1">
    <source>
        <dbReference type="SAM" id="Phobius"/>
    </source>
</evidence>
<dbReference type="PANTHER" id="PTHR47642">
    <property type="entry name" value="ATP-DEPENDENT DNA HELICASE"/>
    <property type="match status" value="1"/>
</dbReference>
<evidence type="ECO:0000313" key="3">
    <source>
        <dbReference type="Proteomes" id="UP001164746"/>
    </source>
</evidence>
<keyword evidence="3" id="KW-1185">Reference proteome</keyword>
<feature type="transmembrane region" description="Helical" evidence="1">
    <location>
        <begin position="51"/>
        <end position="71"/>
    </location>
</feature>
<sequence length="180" mass="20987">MIARLPEGENSSFLKSDARAVNLLMKRSPQELMVTNYNKPILRALRANMDIQYITNILACVAYLTSYICKLERAMRDMMRKASKETDCEPIRQAFSDIGHIFIKYREVSEHEAVLRILSLPLHNSNIDVQFIQTDIPQKRTRIVKSRQVLEHMLDDETDIFLPSIHDKYTNRPNCMENIC</sequence>
<proteinExistence type="predicted"/>
<reference evidence="2" key="1">
    <citation type="submission" date="2022-11" db="EMBL/GenBank/DDBJ databases">
        <title>Centuries of genome instability and evolution in soft-shell clam transmissible cancer (bioRxiv).</title>
        <authorList>
            <person name="Hart S.F.M."/>
            <person name="Yonemitsu M.A."/>
            <person name="Giersch R.M."/>
            <person name="Beal B.F."/>
            <person name="Arriagada G."/>
            <person name="Davis B.W."/>
            <person name="Ostrander E.A."/>
            <person name="Goff S.P."/>
            <person name="Metzger M.J."/>
        </authorList>
    </citation>
    <scope>NUCLEOTIDE SEQUENCE</scope>
    <source>
        <strain evidence="2">MELC-2E11</strain>
        <tissue evidence="2">Siphon/mantle</tissue>
    </source>
</reference>
<name>A0ABY7F5V0_MYAAR</name>
<keyword evidence="1" id="KW-0812">Transmembrane</keyword>
<dbReference type="Proteomes" id="UP001164746">
    <property type="component" value="Chromosome 10"/>
</dbReference>
<evidence type="ECO:0000313" key="2">
    <source>
        <dbReference type="EMBL" id="WAR17568.1"/>
    </source>
</evidence>
<keyword evidence="1" id="KW-0472">Membrane</keyword>
<dbReference type="EMBL" id="CP111021">
    <property type="protein sequence ID" value="WAR17568.1"/>
    <property type="molecule type" value="Genomic_DNA"/>
</dbReference>
<organism evidence="2 3">
    <name type="scientific">Mya arenaria</name>
    <name type="common">Soft-shell clam</name>
    <dbReference type="NCBI Taxonomy" id="6604"/>
    <lineage>
        <taxon>Eukaryota</taxon>
        <taxon>Metazoa</taxon>
        <taxon>Spiralia</taxon>
        <taxon>Lophotrochozoa</taxon>
        <taxon>Mollusca</taxon>
        <taxon>Bivalvia</taxon>
        <taxon>Autobranchia</taxon>
        <taxon>Heteroconchia</taxon>
        <taxon>Euheterodonta</taxon>
        <taxon>Imparidentia</taxon>
        <taxon>Neoheterodontei</taxon>
        <taxon>Myida</taxon>
        <taxon>Myoidea</taxon>
        <taxon>Myidae</taxon>
        <taxon>Mya</taxon>
    </lineage>
</organism>
<protein>
    <submittedName>
        <fullName evidence="2">Uncharacterized protein</fullName>
    </submittedName>
</protein>
<gene>
    <name evidence="2" type="ORF">MAR_032162</name>
</gene>
<dbReference type="InterPro" id="IPR051055">
    <property type="entry name" value="PIF1_helicase"/>
</dbReference>
<keyword evidence="1" id="KW-1133">Transmembrane helix</keyword>
<dbReference type="PANTHER" id="PTHR47642:SF5">
    <property type="entry name" value="ATP-DEPENDENT DNA HELICASE"/>
    <property type="match status" value="1"/>
</dbReference>
<accession>A0ABY7F5V0</accession>